<keyword evidence="3" id="KW-1003">Cell membrane</keyword>
<dbReference type="Gene3D" id="3.30.470.20">
    <property type="entry name" value="ATP-grasp fold, B domain"/>
    <property type="match status" value="1"/>
</dbReference>
<dbReference type="PANTHER" id="PTHR30353">
    <property type="entry name" value="INNER MEMBRANE PROTEIN DEDA-RELATED"/>
    <property type="match status" value="1"/>
</dbReference>
<comment type="subcellular location">
    <subcellularLocation>
        <location evidence="1">Cell membrane</location>
        <topology evidence="1">Multi-pass membrane protein</topology>
    </subcellularLocation>
</comment>
<dbReference type="InterPro" id="IPR013651">
    <property type="entry name" value="ATP-grasp_RimK-type"/>
</dbReference>
<dbReference type="EMBL" id="JAENIL010000014">
    <property type="protein sequence ID" value="MBK1877000.1"/>
    <property type="molecule type" value="Genomic_DNA"/>
</dbReference>
<accession>A0A934RSY0</accession>
<dbReference type="InterPro" id="IPR032818">
    <property type="entry name" value="DedA-like"/>
</dbReference>
<dbReference type="SUPFAM" id="SSF56059">
    <property type="entry name" value="Glutathione synthetase ATP-binding domain-like"/>
    <property type="match status" value="1"/>
</dbReference>
<gene>
    <name evidence="10" type="ORF">JIN87_08985</name>
</gene>
<protein>
    <submittedName>
        <fullName evidence="10">VTT domain-containing protein</fullName>
    </submittedName>
</protein>
<organism evidence="10 11">
    <name type="scientific">Pelagicoccus mobilis</name>
    <dbReference type="NCBI Taxonomy" id="415221"/>
    <lineage>
        <taxon>Bacteria</taxon>
        <taxon>Pseudomonadati</taxon>
        <taxon>Verrucomicrobiota</taxon>
        <taxon>Opitutia</taxon>
        <taxon>Puniceicoccales</taxon>
        <taxon>Pelagicoccaceae</taxon>
        <taxon>Pelagicoccus</taxon>
    </lineage>
</organism>
<comment type="caution">
    <text evidence="10">The sequence shown here is derived from an EMBL/GenBank/DDBJ whole genome shotgun (WGS) entry which is preliminary data.</text>
</comment>
<reference evidence="10" key="1">
    <citation type="submission" date="2021-01" db="EMBL/GenBank/DDBJ databases">
        <title>Modified the classification status of verrucomicrobia.</title>
        <authorList>
            <person name="Feng X."/>
        </authorList>
    </citation>
    <scope>NUCLEOTIDE SEQUENCE</scope>
    <source>
        <strain evidence="10">KCTC 13126</strain>
    </source>
</reference>
<keyword evidence="5 8" id="KW-1133">Transmembrane helix</keyword>
<proteinExistence type="inferred from homology"/>
<dbReference type="Proteomes" id="UP000617628">
    <property type="component" value="Unassembled WGS sequence"/>
</dbReference>
<dbReference type="RefSeq" id="WP_200355217.1">
    <property type="nucleotide sequence ID" value="NZ_JAENIL010000014.1"/>
</dbReference>
<feature type="transmembrane region" description="Helical" evidence="8">
    <location>
        <begin position="460"/>
        <end position="481"/>
    </location>
</feature>
<dbReference type="AlphaFoldDB" id="A0A934RSY0"/>
<feature type="domain" description="ATP-grasp" evidence="9">
    <location>
        <begin position="510"/>
        <end position="762"/>
    </location>
</feature>
<feature type="transmembrane region" description="Helical" evidence="8">
    <location>
        <begin position="297"/>
        <end position="318"/>
    </location>
</feature>
<sequence length="798" mass="89122">MKTKSKLIVVYGVLLLVSFLWQRGGDERRGESAGGPEFEGKRLLVLFERVVESEGDLSDLAWIEANFEVWRPERVDGKVDLRAIQASIERSGAEELWVAGSGYGSVDAVLLAEQLGREKTEGVLLVDPVVSTRFELLGDERLNTAMKAFQLAWFWVLDHAVPHFGYAEQLPYNLSTAKRIFEADQKEAEIAYRNLNTPIGLIFEGIEAAFLTERERAYLEVNPNASLLSYDGLRDQGEISFSPRSEGVGEAAFFADYEGIKLGSLWGGFLLAVSTLASEDFACIGGGLLASSGAIDLVPAILGCLLGIFWGDLGIYFIGRSFGATALELPVLRRMVSGGSLHKSKAWFEKRGVALVVLTRFFPGSRVPTYFAAGVVKVSWIRFSWALLVASAVWTPILVLASYYAGEAFLEFFESIGAGGWFGIVLVIVAFAIGARLFAKLVTWRGRRLLYSQWRRLVSWEFWPMWAVYLPVVPYIIWLSLRYRSISLPFSVNPCMPASGLVYESKIQILEHLSKHGVPVARFEAIELDLPLEDKLSRLDAFMNRLDLPFPVVLKPDIGQRGQGVTVIKSREQARSFFEGQNEDSIVQEFIGGSEYGVFYQRFESKKLGWISSITDKRTTSVVGDGQSTLEELILGDQRAVCMAKYFLSEYESQLDSVPQKGERFMLASIGTHSRGAVFLDGEELITPELEEAVDSFSSRVEGFHFGRYDLRVPSVEHLKRGEGIRVIELNGITSEPTNMYDPKHGPFFGWSSLMRQWKSIFELAKENRLAGHEPVSKRYVVKLAIAHFRGSPSRSLS</sequence>
<evidence type="ECO:0000256" key="2">
    <source>
        <dbReference type="ARBA" id="ARBA00010792"/>
    </source>
</evidence>
<evidence type="ECO:0000256" key="5">
    <source>
        <dbReference type="ARBA" id="ARBA00022989"/>
    </source>
</evidence>
<dbReference type="InterPro" id="IPR032816">
    <property type="entry name" value="VTT_dom"/>
</dbReference>
<comment type="similarity">
    <text evidence="2">Belongs to the DedA family.</text>
</comment>
<evidence type="ECO:0000256" key="1">
    <source>
        <dbReference type="ARBA" id="ARBA00004651"/>
    </source>
</evidence>
<evidence type="ECO:0000256" key="8">
    <source>
        <dbReference type="SAM" id="Phobius"/>
    </source>
</evidence>
<keyword evidence="6 8" id="KW-0472">Membrane</keyword>
<evidence type="ECO:0000313" key="11">
    <source>
        <dbReference type="Proteomes" id="UP000617628"/>
    </source>
</evidence>
<feature type="transmembrane region" description="Helical" evidence="8">
    <location>
        <begin position="385"/>
        <end position="406"/>
    </location>
</feature>
<keyword evidence="4 8" id="KW-0812">Transmembrane</keyword>
<evidence type="ECO:0000256" key="3">
    <source>
        <dbReference type="ARBA" id="ARBA00022475"/>
    </source>
</evidence>
<evidence type="ECO:0000313" key="10">
    <source>
        <dbReference type="EMBL" id="MBK1877000.1"/>
    </source>
</evidence>
<evidence type="ECO:0000256" key="7">
    <source>
        <dbReference type="PROSITE-ProRule" id="PRU00409"/>
    </source>
</evidence>
<feature type="transmembrane region" description="Helical" evidence="8">
    <location>
        <begin position="418"/>
        <end position="439"/>
    </location>
</feature>
<keyword evidence="7" id="KW-0547">Nucleotide-binding</keyword>
<evidence type="ECO:0000259" key="9">
    <source>
        <dbReference type="PROSITE" id="PS50975"/>
    </source>
</evidence>
<dbReference type="Pfam" id="PF09335">
    <property type="entry name" value="VTT_dom"/>
    <property type="match status" value="1"/>
</dbReference>
<dbReference type="PANTHER" id="PTHR30353:SF15">
    <property type="entry name" value="INNER MEMBRANE PROTEIN YABI"/>
    <property type="match status" value="1"/>
</dbReference>
<name>A0A934RSY0_9BACT</name>
<keyword evidence="11" id="KW-1185">Reference proteome</keyword>
<evidence type="ECO:0000256" key="6">
    <source>
        <dbReference type="ARBA" id="ARBA00023136"/>
    </source>
</evidence>
<keyword evidence="7" id="KW-0067">ATP-binding</keyword>
<evidence type="ECO:0000256" key="4">
    <source>
        <dbReference type="ARBA" id="ARBA00022692"/>
    </source>
</evidence>
<dbReference type="GO" id="GO:0046872">
    <property type="term" value="F:metal ion binding"/>
    <property type="evidence" value="ECO:0007669"/>
    <property type="project" value="InterPro"/>
</dbReference>
<dbReference type="Pfam" id="PF08443">
    <property type="entry name" value="RimK"/>
    <property type="match status" value="1"/>
</dbReference>
<dbReference type="InterPro" id="IPR011761">
    <property type="entry name" value="ATP-grasp"/>
</dbReference>
<dbReference type="GO" id="GO:0005524">
    <property type="term" value="F:ATP binding"/>
    <property type="evidence" value="ECO:0007669"/>
    <property type="project" value="UniProtKB-UniRule"/>
</dbReference>
<dbReference type="PROSITE" id="PS50975">
    <property type="entry name" value="ATP_GRASP"/>
    <property type="match status" value="1"/>
</dbReference>
<dbReference type="GO" id="GO:0005886">
    <property type="term" value="C:plasma membrane"/>
    <property type="evidence" value="ECO:0007669"/>
    <property type="project" value="UniProtKB-SubCell"/>
</dbReference>